<accession>A0A1I1GPJ3</accession>
<dbReference type="Pfam" id="PF09694">
    <property type="entry name" value="Gcw_chp"/>
    <property type="match status" value="1"/>
</dbReference>
<proteinExistence type="predicted"/>
<dbReference type="Proteomes" id="UP000199058">
    <property type="component" value="Unassembled WGS sequence"/>
</dbReference>
<dbReference type="SUPFAM" id="SSF56935">
    <property type="entry name" value="Porins"/>
    <property type="match status" value="1"/>
</dbReference>
<evidence type="ECO:0008006" key="4">
    <source>
        <dbReference type="Google" id="ProtNLM"/>
    </source>
</evidence>
<dbReference type="OrthoDB" id="9793561at2"/>
<feature type="signal peptide" evidence="1">
    <location>
        <begin position="1"/>
        <end position="24"/>
    </location>
</feature>
<organism evidence="2 3">
    <name type="scientific">Marinospirillum celere</name>
    <dbReference type="NCBI Taxonomy" id="1122252"/>
    <lineage>
        <taxon>Bacteria</taxon>
        <taxon>Pseudomonadati</taxon>
        <taxon>Pseudomonadota</taxon>
        <taxon>Gammaproteobacteria</taxon>
        <taxon>Oceanospirillales</taxon>
        <taxon>Oceanospirillaceae</taxon>
        <taxon>Marinospirillum</taxon>
    </lineage>
</organism>
<name>A0A1I1GPJ3_9GAMM</name>
<evidence type="ECO:0000313" key="3">
    <source>
        <dbReference type="Proteomes" id="UP000199058"/>
    </source>
</evidence>
<keyword evidence="3" id="KW-1185">Reference proteome</keyword>
<protein>
    <recommendedName>
        <fullName evidence="4">Outer membrane protein beta-barrel domain-containing protein</fullName>
    </recommendedName>
</protein>
<sequence length="220" mass="24336">MKKTLVAASIAALSTGFVAAPAMADVSGYVMGVLTQPTDSDQDTALTVEAEVVYSHESGAYGGVWFETYDFLEGDDFAEESNIEVFGGYAADLTEEFGYDVGVAYGQPLDNEFDQDYVWIYFGGLYTLDADTSFSAYITYDIDSDVDYTELELRADYTGVEVVDLYAEYLINLQDTDTLNTLELGVGKEIIPQNYVTGAFRLDLEESDNSVIEFTYSYNF</sequence>
<dbReference type="AlphaFoldDB" id="A0A1I1GPJ3"/>
<reference evidence="2 3" key="1">
    <citation type="submission" date="2016-10" db="EMBL/GenBank/DDBJ databases">
        <authorList>
            <person name="de Groot N.N."/>
        </authorList>
    </citation>
    <scope>NUCLEOTIDE SEQUENCE [LARGE SCALE GENOMIC DNA]</scope>
    <source>
        <strain evidence="2 3">DSM 18438</strain>
    </source>
</reference>
<gene>
    <name evidence="2" type="ORF">SAMN05660443_1561</name>
</gene>
<dbReference type="InterPro" id="IPR010239">
    <property type="entry name" value="CHP02001"/>
</dbReference>
<dbReference type="RefSeq" id="WP_091961619.1">
    <property type="nucleotide sequence ID" value="NZ_FOLH01000003.1"/>
</dbReference>
<feature type="chain" id="PRO_5011681069" description="Outer membrane protein beta-barrel domain-containing protein" evidence="1">
    <location>
        <begin position="25"/>
        <end position="220"/>
    </location>
</feature>
<dbReference type="EMBL" id="FOLH01000003">
    <property type="protein sequence ID" value="SFC13564.1"/>
    <property type="molecule type" value="Genomic_DNA"/>
</dbReference>
<keyword evidence="1" id="KW-0732">Signal</keyword>
<evidence type="ECO:0000256" key="1">
    <source>
        <dbReference type="SAM" id="SignalP"/>
    </source>
</evidence>
<evidence type="ECO:0000313" key="2">
    <source>
        <dbReference type="EMBL" id="SFC13564.1"/>
    </source>
</evidence>